<dbReference type="InterPro" id="IPR001187">
    <property type="entry name" value="Tissue_factor"/>
</dbReference>
<evidence type="ECO:0000256" key="16">
    <source>
        <dbReference type="ARBA" id="ARBA00031171"/>
    </source>
</evidence>
<dbReference type="InterPro" id="IPR015373">
    <property type="entry name" value="Interferon/interleukin_rcp_dom"/>
</dbReference>
<evidence type="ECO:0000256" key="6">
    <source>
        <dbReference type="ARBA" id="ARBA00022692"/>
    </source>
</evidence>
<dbReference type="FunFam" id="2.60.40.10:FF:000899">
    <property type="entry name" value="Tissue factor"/>
    <property type="match status" value="1"/>
</dbReference>
<feature type="domain" description="Fibronectin type-III" evidence="18">
    <location>
        <begin position="11"/>
        <end position="106"/>
    </location>
</feature>
<keyword evidence="21" id="KW-1185">Reference proteome</keyword>
<dbReference type="GO" id="GO:0005886">
    <property type="term" value="C:plasma membrane"/>
    <property type="evidence" value="ECO:0007669"/>
    <property type="project" value="TreeGrafter"/>
</dbReference>
<keyword evidence="9" id="KW-1133">Transmembrane helix</keyword>
<comment type="function">
    <text evidence="1">Initiates blood coagulation by forming a complex with circulating factor VII or VIIa. The [TF:VIIa] complex activates factors IX or X by specific limited proteolysis. TF plays a role in normal hemostasis by initiating the cell-surface assembly and propagation of the coagulation protease cascade.</text>
</comment>
<comment type="subcellular location">
    <subcellularLocation>
        <location evidence="2">Membrane</location>
        <topology evidence="2">Single-pass type I membrane protein</topology>
    </subcellularLocation>
</comment>
<dbReference type="Proteomes" id="UP001460270">
    <property type="component" value="Unassembled WGS sequence"/>
</dbReference>
<dbReference type="InterPro" id="IPR013783">
    <property type="entry name" value="Ig-like_fold"/>
</dbReference>
<dbReference type="InterPro" id="IPR050650">
    <property type="entry name" value="Type-II_Cytokine-TF_Rcpt"/>
</dbReference>
<protein>
    <recommendedName>
        <fullName evidence="5">Tissue factor</fullName>
    </recommendedName>
    <alternativeName>
        <fullName evidence="16">Coagulation factor III</fullName>
    </alternativeName>
</protein>
<evidence type="ECO:0000256" key="4">
    <source>
        <dbReference type="ARBA" id="ARBA00011184"/>
    </source>
</evidence>
<evidence type="ECO:0000313" key="20">
    <source>
        <dbReference type="EMBL" id="KAK7881464.1"/>
    </source>
</evidence>
<dbReference type="Pfam" id="PF01108">
    <property type="entry name" value="Tissue_fac"/>
    <property type="match status" value="1"/>
</dbReference>
<dbReference type="InterPro" id="IPR036116">
    <property type="entry name" value="FN3_sf"/>
</dbReference>
<dbReference type="Pfam" id="PF09294">
    <property type="entry name" value="Interfer-bind"/>
    <property type="match status" value="1"/>
</dbReference>
<keyword evidence="15" id="KW-0449">Lipoprotein</keyword>
<evidence type="ECO:0000256" key="8">
    <source>
        <dbReference type="ARBA" id="ARBA00022729"/>
    </source>
</evidence>
<keyword evidence="13" id="KW-1015">Disulfide bond</keyword>
<evidence type="ECO:0000256" key="11">
    <source>
        <dbReference type="ARBA" id="ARBA00023136"/>
    </source>
</evidence>
<reference evidence="21" key="1">
    <citation type="submission" date="2024-04" db="EMBL/GenBank/DDBJ databases">
        <title>Salinicola lusitanus LLJ914,a marine bacterium isolated from the Okinawa Trough.</title>
        <authorList>
            <person name="Li J."/>
        </authorList>
    </citation>
    <scope>NUCLEOTIDE SEQUENCE [LARGE SCALE GENOMIC DNA]</scope>
</reference>
<evidence type="ECO:0000259" key="18">
    <source>
        <dbReference type="Pfam" id="PF01108"/>
    </source>
</evidence>
<evidence type="ECO:0000256" key="1">
    <source>
        <dbReference type="ARBA" id="ARBA00002201"/>
    </source>
</evidence>
<comment type="subunit">
    <text evidence="4">Interacts with HSPE; the interaction, inhibited by heparin, promotes the generation of activated factor X and activates coagulation in the presence of activated factor VII.</text>
</comment>
<dbReference type="PANTHER" id="PTHR20859">
    <property type="entry name" value="INTERFERON/INTERLEUKIN RECEPTOR"/>
    <property type="match status" value="1"/>
</dbReference>
<evidence type="ECO:0000256" key="17">
    <source>
        <dbReference type="SAM" id="SignalP"/>
    </source>
</evidence>
<feature type="signal peptide" evidence="17">
    <location>
        <begin position="1"/>
        <end position="25"/>
    </location>
</feature>
<dbReference type="GO" id="GO:0007596">
    <property type="term" value="P:blood coagulation"/>
    <property type="evidence" value="ECO:0007669"/>
    <property type="project" value="UniProtKB-KW"/>
</dbReference>
<gene>
    <name evidence="20" type="ORF">WMY93_029873</name>
</gene>
<evidence type="ECO:0000256" key="2">
    <source>
        <dbReference type="ARBA" id="ARBA00004479"/>
    </source>
</evidence>
<evidence type="ECO:0000256" key="7">
    <source>
        <dbReference type="ARBA" id="ARBA00022696"/>
    </source>
</evidence>
<name>A0AAW0MX36_9GOBI</name>
<dbReference type="Gene3D" id="2.60.40.10">
    <property type="entry name" value="Immunoglobulins"/>
    <property type="match status" value="2"/>
</dbReference>
<evidence type="ECO:0000313" key="21">
    <source>
        <dbReference type="Proteomes" id="UP001460270"/>
    </source>
</evidence>
<keyword evidence="6" id="KW-0812">Transmembrane</keyword>
<evidence type="ECO:0000256" key="3">
    <source>
        <dbReference type="ARBA" id="ARBA00009197"/>
    </source>
</evidence>
<evidence type="ECO:0000256" key="14">
    <source>
        <dbReference type="ARBA" id="ARBA00023180"/>
    </source>
</evidence>
<keyword evidence="12" id="KW-0564">Palmitate</keyword>
<dbReference type="SUPFAM" id="SSF49265">
    <property type="entry name" value="Fibronectin type III"/>
    <property type="match status" value="2"/>
</dbReference>
<evidence type="ECO:0000256" key="12">
    <source>
        <dbReference type="ARBA" id="ARBA00023139"/>
    </source>
</evidence>
<organism evidence="20 21">
    <name type="scientific">Mugilogobius chulae</name>
    <name type="common">yellowstripe goby</name>
    <dbReference type="NCBI Taxonomy" id="88201"/>
    <lineage>
        <taxon>Eukaryota</taxon>
        <taxon>Metazoa</taxon>
        <taxon>Chordata</taxon>
        <taxon>Craniata</taxon>
        <taxon>Vertebrata</taxon>
        <taxon>Euteleostomi</taxon>
        <taxon>Actinopterygii</taxon>
        <taxon>Neopterygii</taxon>
        <taxon>Teleostei</taxon>
        <taxon>Neoteleostei</taxon>
        <taxon>Acanthomorphata</taxon>
        <taxon>Gobiaria</taxon>
        <taxon>Gobiiformes</taxon>
        <taxon>Gobioidei</taxon>
        <taxon>Gobiidae</taxon>
        <taxon>Gobionellinae</taxon>
        <taxon>Mugilogobius</taxon>
    </lineage>
</organism>
<keyword evidence="14" id="KW-0325">Glycoprotein</keyword>
<feature type="domain" description="Interferon/interleukin receptor" evidence="19">
    <location>
        <begin position="133"/>
        <end position="236"/>
    </location>
</feature>
<dbReference type="AlphaFoldDB" id="A0AAW0MX36"/>
<evidence type="ECO:0000256" key="5">
    <source>
        <dbReference type="ARBA" id="ARBA00018722"/>
    </source>
</evidence>
<dbReference type="InterPro" id="IPR003961">
    <property type="entry name" value="FN3_dom"/>
</dbReference>
<keyword evidence="8 17" id="KW-0732">Signal</keyword>
<evidence type="ECO:0000256" key="9">
    <source>
        <dbReference type="ARBA" id="ARBA00022989"/>
    </source>
</evidence>
<feature type="chain" id="PRO_5043553116" description="Tissue factor" evidence="17">
    <location>
        <begin position="26"/>
        <end position="249"/>
    </location>
</feature>
<proteinExistence type="inferred from homology"/>
<dbReference type="EMBL" id="JBBPFD010000022">
    <property type="protein sequence ID" value="KAK7881464.1"/>
    <property type="molecule type" value="Genomic_DNA"/>
</dbReference>
<keyword evidence="7" id="KW-0356">Hemostasis</keyword>
<dbReference type="PANTHER" id="PTHR20859:SF22">
    <property type="entry name" value="TISSUE FACTOR"/>
    <property type="match status" value="1"/>
</dbReference>
<dbReference type="GO" id="GO:0004896">
    <property type="term" value="F:cytokine receptor activity"/>
    <property type="evidence" value="ECO:0007669"/>
    <property type="project" value="TreeGrafter"/>
</dbReference>
<dbReference type="PRINTS" id="PR00346">
    <property type="entry name" value="TISSUEFACTOR"/>
</dbReference>
<accession>A0AAW0MX36</accession>
<comment type="similarity">
    <text evidence="3">Belongs to the tissue factor family.</text>
</comment>
<keyword evidence="11" id="KW-0472">Membrane</keyword>
<evidence type="ECO:0000256" key="10">
    <source>
        <dbReference type="ARBA" id="ARBA00023084"/>
    </source>
</evidence>
<keyword evidence="10" id="KW-0094">Blood coagulation</keyword>
<evidence type="ECO:0000256" key="13">
    <source>
        <dbReference type="ARBA" id="ARBA00023157"/>
    </source>
</evidence>
<evidence type="ECO:0000256" key="15">
    <source>
        <dbReference type="ARBA" id="ARBA00023288"/>
    </source>
</evidence>
<comment type="caution">
    <text evidence="20">The sequence shown here is derived from an EMBL/GenBank/DDBJ whole genome shotgun (WGS) entry which is preliminary data.</text>
</comment>
<evidence type="ECO:0000259" key="19">
    <source>
        <dbReference type="Pfam" id="PF09294"/>
    </source>
</evidence>
<sequence length="249" mass="27990">MRTHTRPSPVFAAVLLLVRLSATFATDFPPAQNITWKSTNFKTVLTWGPEPTTEYSYTVEFSQLGRERQRNPHCIRSSRTQCDLSSSLTDLRACYTADVLSVPPEGQALELKEYPFSSSLRFCPYTQTLLLGPSFKLVVSPDQKMTTVHVSDPLTAAFKDGNQLSIRDVFGEELEYRVTYRRNKSTGKKVVTSKLNEVEVPGLDAGESYCFQVQALVRSRPTTSQLGELSQTQCTTSRTLPSWTSTRWV</sequence>